<proteinExistence type="predicted"/>
<evidence type="ECO:0000313" key="3">
    <source>
        <dbReference type="WBParaSite" id="nRc.2.0.1.t27927-RA"/>
    </source>
</evidence>
<evidence type="ECO:0000313" key="2">
    <source>
        <dbReference type="Proteomes" id="UP000887565"/>
    </source>
</evidence>
<evidence type="ECO:0000256" key="1">
    <source>
        <dbReference type="SAM" id="MobiDB-lite"/>
    </source>
</evidence>
<protein>
    <submittedName>
        <fullName evidence="3">Uncharacterized protein</fullName>
    </submittedName>
</protein>
<dbReference type="WBParaSite" id="nRc.2.0.1.t27927-RA">
    <property type="protein sequence ID" value="nRc.2.0.1.t27927-RA"/>
    <property type="gene ID" value="nRc.2.0.1.g27927"/>
</dbReference>
<name>A0A915JPB4_ROMCU</name>
<dbReference type="Proteomes" id="UP000887565">
    <property type="component" value="Unplaced"/>
</dbReference>
<keyword evidence="2" id="KW-1185">Reference proteome</keyword>
<feature type="compositionally biased region" description="Polar residues" evidence="1">
    <location>
        <begin position="28"/>
        <end position="44"/>
    </location>
</feature>
<accession>A0A915JPB4</accession>
<organism evidence="2 3">
    <name type="scientific">Romanomermis culicivorax</name>
    <name type="common">Nematode worm</name>
    <dbReference type="NCBI Taxonomy" id="13658"/>
    <lineage>
        <taxon>Eukaryota</taxon>
        <taxon>Metazoa</taxon>
        <taxon>Ecdysozoa</taxon>
        <taxon>Nematoda</taxon>
        <taxon>Enoplea</taxon>
        <taxon>Dorylaimia</taxon>
        <taxon>Mermithida</taxon>
        <taxon>Mermithoidea</taxon>
        <taxon>Mermithidae</taxon>
        <taxon>Romanomermis</taxon>
    </lineage>
</organism>
<reference evidence="3" key="1">
    <citation type="submission" date="2022-11" db="UniProtKB">
        <authorList>
            <consortium name="WormBaseParasite"/>
        </authorList>
    </citation>
    <scope>IDENTIFICATION</scope>
</reference>
<feature type="region of interest" description="Disordered" evidence="1">
    <location>
        <begin position="28"/>
        <end position="51"/>
    </location>
</feature>
<dbReference type="AlphaFoldDB" id="A0A915JPB4"/>
<sequence>MKFSFFDKKNDAKTPVVHFKQFCKPIDFSSSGKKARGKSQSNCNHSRKTLNARPKVPAFKEATGARGKFFRAKNTKVDVENVCDSALCPFEFEKLSTFSHKFCNKISVEVGGMPLATVIGKCGTNEENMASHSRSSPK</sequence>